<evidence type="ECO:0000259" key="12">
    <source>
        <dbReference type="Pfam" id="PF07715"/>
    </source>
</evidence>
<proteinExistence type="inferred from homology"/>
<dbReference type="InterPro" id="IPR036942">
    <property type="entry name" value="Beta-barrel_TonB_sf"/>
</dbReference>
<accession>A0AAJ4THM8</accession>
<protein>
    <submittedName>
        <fullName evidence="13">TonB-dependent receptor</fullName>
    </submittedName>
</protein>
<feature type="domain" description="TonB-dependent receptor plug" evidence="12">
    <location>
        <begin position="59"/>
        <end position="164"/>
    </location>
</feature>
<feature type="chain" id="PRO_5042508523" evidence="10">
    <location>
        <begin position="24"/>
        <end position="727"/>
    </location>
</feature>
<evidence type="ECO:0000256" key="2">
    <source>
        <dbReference type="ARBA" id="ARBA00022448"/>
    </source>
</evidence>
<feature type="signal peptide" evidence="10">
    <location>
        <begin position="1"/>
        <end position="23"/>
    </location>
</feature>
<keyword evidence="5 9" id="KW-0798">TonB box</keyword>
<dbReference type="GO" id="GO:0044718">
    <property type="term" value="P:siderophore transmembrane transport"/>
    <property type="evidence" value="ECO:0007669"/>
    <property type="project" value="TreeGrafter"/>
</dbReference>
<evidence type="ECO:0000256" key="8">
    <source>
        <dbReference type="PROSITE-ProRule" id="PRU01360"/>
    </source>
</evidence>
<evidence type="ECO:0000256" key="4">
    <source>
        <dbReference type="ARBA" id="ARBA00022692"/>
    </source>
</evidence>
<dbReference type="Gene3D" id="2.170.130.10">
    <property type="entry name" value="TonB-dependent receptor, plug domain"/>
    <property type="match status" value="1"/>
</dbReference>
<dbReference type="GO" id="GO:0009279">
    <property type="term" value="C:cell outer membrane"/>
    <property type="evidence" value="ECO:0007669"/>
    <property type="project" value="UniProtKB-SubCell"/>
</dbReference>
<evidence type="ECO:0000313" key="13">
    <source>
        <dbReference type="EMBL" id="QWQ20113.2"/>
    </source>
</evidence>
<organism evidence="13 14">
    <name type="scientific">Providencia rettgeri</name>
    <dbReference type="NCBI Taxonomy" id="587"/>
    <lineage>
        <taxon>Bacteria</taxon>
        <taxon>Pseudomonadati</taxon>
        <taxon>Pseudomonadota</taxon>
        <taxon>Gammaproteobacteria</taxon>
        <taxon>Enterobacterales</taxon>
        <taxon>Morganellaceae</taxon>
        <taxon>Providencia</taxon>
    </lineage>
</organism>
<dbReference type="InterPro" id="IPR012910">
    <property type="entry name" value="Plug_dom"/>
</dbReference>
<dbReference type="GO" id="GO:0015344">
    <property type="term" value="F:siderophore uptake transmembrane transporter activity"/>
    <property type="evidence" value="ECO:0007669"/>
    <property type="project" value="TreeGrafter"/>
</dbReference>
<dbReference type="InterPro" id="IPR037066">
    <property type="entry name" value="Plug_dom_sf"/>
</dbReference>
<dbReference type="Gene3D" id="2.40.170.20">
    <property type="entry name" value="TonB-dependent receptor, beta-barrel domain"/>
    <property type="match status" value="1"/>
</dbReference>
<keyword evidence="2 8" id="KW-0813">Transport</keyword>
<evidence type="ECO:0000256" key="3">
    <source>
        <dbReference type="ARBA" id="ARBA00022452"/>
    </source>
</evidence>
<dbReference type="SUPFAM" id="SSF56935">
    <property type="entry name" value="Porins"/>
    <property type="match status" value="1"/>
</dbReference>
<dbReference type="Proteomes" id="UP000682358">
    <property type="component" value="Chromosome"/>
</dbReference>
<dbReference type="PROSITE" id="PS52016">
    <property type="entry name" value="TONB_DEPENDENT_REC_3"/>
    <property type="match status" value="1"/>
</dbReference>
<dbReference type="EMBL" id="CP076405">
    <property type="protein sequence ID" value="QWQ20113.2"/>
    <property type="molecule type" value="Genomic_DNA"/>
</dbReference>
<dbReference type="Pfam" id="PF07715">
    <property type="entry name" value="Plug"/>
    <property type="match status" value="1"/>
</dbReference>
<sequence length="727" mass="82507">MVKFKPNFICFIILSTLSFTTHATNKELESSQLQEAADAIELQDSYARPDYVEIERLRDTKQIIVISKEDIQGKGNRTISDVLKSVPGISVDTSGQGNIDLRGQGAETSQRNLQVLLDGAPITTLANHPYTTNYDIIPVEQLERIEIIPGGGSVIYGSGTAGGVINITSNLRSMANPKTSVLSEWNSEGYRLNANLGARVSDTFSILGTASKLNRDLYYKDTYRNSEYYSLGGRWDLTPDQSLMLRGSHLTESSQYVKTLTSRNIKKYGKDYVPPDKTVTVGIDENGKLIKKTISGYLIGDREVDSYNLSYQNAFTEKLNFATDVFYTDGFYTNNANWEQKVNQKSHGTKIKLDIGYLDDSNLLFGIDYAKQKASIHYIGSYKKDSKGRYYGVPHNFDYDKTTKAIYALNSLKSDQFVFTQGLRRELSEWSFDKSGTVNGSGTSDRWNTAAELSLAYLYRDTGRIYGRYERGYTLPDGLQISDQSVVNGEKIYTPTKAEDEKYDLFEIGLRDKLAFSTVNITFWTSNTNNQLNRIYLTSVNDAKTMNLLKTRRWGADVDFQQTLGNFTFQESYSWLRGRSDYNNHGRQFLEENGKNTIDYTKSGLTKVPEHSVKLKVKYDFTDDLSGDIQYTYYGSYNNFLSDANKEEDGVVKSRELIDLSVRYEPIEHIELYGGVTNLMNKTYYDYVTAGYGSLIPGNERSFFAGIKATYWLKQEMFQWLFVINLL</sequence>
<evidence type="ECO:0000256" key="7">
    <source>
        <dbReference type="ARBA" id="ARBA00023237"/>
    </source>
</evidence>
<dbReference type="PANTHER" id="PTHR30069">
    <property type="entry name" value="TONB-DEPENDENT OUTER MEMBRANE RECEPTOR"/>
    <property type="match status" value="1"/>
</dbReference>
<evidence type="ECO:0000256" key="9">
    <source>
        <dbReference type="RuleBase" id="RU003357"/>
    </source>
</evidence>
<evidence type="ECO:0000256" key="5">
    <source>
        <dbReference type="ARBA" id="ARBA00023077"/>
    </source>
</evidence>
<name>A0AAJ4THM8_PRORE</name>
<dbReference type="AlphaFoldDB" id="A0AAJ4THM8"/>
<gene>
    <name evidence="13" type="ORF">KOF27_16155</name>
</gene>
<reference evidence="13" key="1">
    <citation type="submission" date="2021-06" db="EMBL/GenBank/DDBJ databases">
        <title>Emergence of genetically related NDM-1-producing Providencia rettgeri strains in Argentina.</title>
        <authorList>
            <person name="Pasteran F."/>
            <person name="Meo A."/>
            <person name="Gomez S."/>
            <person name="Derdoy L."/>
            <person name="Albronoz E."/>
            <person name="Faccone D."/>
            <person name="Guerriero L."/>
            <person name="Archuby D."/>
            <person name="Tarzia A."/>
            <person name="Lopez M."/>
            <person name="Corso A."/>
        </authorList>
    </citation>
    <scope>NUCLEOTIDE SEQUENCE</scope>
    <source>
        <strain evidence="13">PreM15628</strain>
    </source>
</reference>
<keyword evidence="13" id="KW-0675">Receptor</keyword>
<keyword evidence="6 8" id="KW-0472">Membrane</keyword>
<dbReference type="PANTHER" id="PTHR30069:SF27">
    <property type="entry name" value="BLL4766 PROTEIN"/>
    <property type="match status" value="1"/>
</dbReference>
<keyword evidence="3 8" id="KW-1134">Transmembrane beta strand</keyword>
<evidence type="ECO:0000256" key="6">
    <source>
        <dbReference type="ARBA" id="ARBA00023136"/>
    </source>
</evidence>
<evidence type="ECO:0000256" key="10">
    <source>
        <dbReference type="SAM" id="SignalP"/>
    </source>
</evidence>
<feature type="domain" description="TonB-dependent receptor-like beta-barrel" evidence="11">
    <location>
        <begin position="300"/>
        <end position="679"/>
    </location>
</feature>
<keyword evidence="10" id="KW-0732">Signal</keyword>
<comment type="similarity">
    <text evidence="8 9">Belongs to the TonB-dependent receptor family.</text>
</comment>
<evidence type="ECO:0000259" key="11">
    <source>
        <dbReference type="Pfam" id="PF00593"/>
    </source>
</evidence>
<evidence type="ECO:0000313" key="14">
    <source>
        <dbReference type="Proteomes" id="UP000682358"/>
    </source>
</evidence>
<dbReference type="InterPro" id="IPR000531">
    <property type="entry name" value="Beta-barrel_TonB"/>
</dbReference>
<comment type="subcellular location">
    <subcellularLocation>
        <location evidence="1 8">Cell outer membrane</location>
        <topology evidence="1 8">Multi-pass membrane protein</topology>
    </subcellularLocation>
</comment>
<evidence type="ECO:0000256" key="1">
    <source>
        <dbReference type="ARBA" id="ARBA00004571"/>
    </source>
</evidence>
<keyword evidence="4 8" id="KW-0812">Transmembrane</keyword>
<keyword evidence="7 8" id="KW-0998">Cell outer membrane</keyword>
<dbReference type="Pfam" id="PF00593">
    <property type="entry name" value="TonB_dep_Rec_b-barrel"/>
    <property type="match status" value="1"/>
</dbReference>
<dbReference type="InterPro" id="IPR039426">
    <property type="entry name" value="TonB-dep_rcpt-like"/>
</dbReference>